<organism evidence="1 2">
    <name type="scientific">[Emmonsia] crescens</name>
    <dbReference type="NCBI Taxonomy" id="73230"/>
    <lineage>
        <taxon>Eukaryota</taxon>
        <taxon>Fungi</taxon>
        <taxon>Dikarya</taxon>
        <taxon>Ascomycota</taxon>
        <taxon>Pezizomycotina</taxon>
        <taxon>Eurotiomycetes</taxon>
        <taxon>Eurotiomycetidae</taxon>
        <taxon>Onygenales</taxon>
        <taxon>Ajellomycetaceae</taxon>
        <taxon>Emergomyces</taxon>
    </lineage>
</organism>
<name>A0A0G2JAV6_9EURO</name>
<reference evidence="2" key="1">
    <citation type="journal article" date="2015" name="PLoS Genet.">
        <title>The dynamic genome and transcriptome of the human fungal pathogen Blastomyces and close relative Emmonsia.</title>
        <authorList>
            <person name="Munoz J.F."/>
            <person name="Gauthier G.M."/>
            <person name="Desjardins C.A."/>
            <person name="Gallo J.E."/>
            <person name="Holder J."/>
            <person name="Sullivan T.D."/>
            <person name="Marty A.J."/>
            <person name="Carmen J.C."/>
            <person name="Chen Z."/>
            <person name="Ding L."/>
            <person name="Gujja S."/>
            <person name="Magrini V."/>
            <person name="Misas E."/>
            <person name="Mitreva M."/>
            <person name="Priest M."/>
            <person name="Saif S."/>
            <person name="Whiston E.A."/>
            <person name="Young S."/>
            <person name="Zeng Q."/>
            <person name="Goldman W.E."/>
            <person name="Mardis E.R."/>
            <person name="Taylor J.W."/>
            <person name="McEwen J.G."/>
            <person name="Clay O.K."/>
            <person name="Klein B.S."/>
            <person name="Cuomo C.A."/>
        </authorList>
    </citation>
    <scope>NUCLEOTIDE SEQUENCE [LARGE SCALE GENOMIC DNA]</scope>
    <source>
        <strain evidence="2">UAMH 3008</strain>
    </source>
</reference>
<gene>
    <name evidence="1" type="ORF">EMCG_07900</name>
</gene>
<dbReference type="EMBL" id="LCZI01000497">
    <property type="protein sequence ID" value="KKZ66396.1"/>
    <property type="molecule type" value="Genomic_DNA"/>
</dbReference>
<sequence>MMTLKSLYFNKTTAEIIALTNIFSCQINCIYERALVCRFNSHLSHLILCDE</sequence>
<accession>A0A0G2JAV6</accession>
<proteinExistence type="predicted"/>
<dbReference type="Proteomes" id="UP000034164">
    <property type="component" value="Unassembled WGS sequence"/>
</dbReference>
<comment type="caution">
    <text evidence="1">The sequence shown here is derived from an EMBL/GenBank/DDBJ whole genome shotgun (WGS) entry which is preliminary data.</text>
</comment>
<evidence type="ECO:0000313" key="2">
    <source>
        <dbReference type="Proteomes" id="UP000034164"/>
    </source>
</evidence>
<dbReference type="AlphaFoldDB" id="A0A0G2JAV6"/>
<dbReference type="OrthoDB" id="4187513at2759"/>
<dbReference type="VEuPathDB" id="FungiDB:EMCG_07900"/>
<protein>
    <submittedName>
        <fullName evidence="1">Uncharacterized protein</fullName>
    </submittedName>
</protein>
<evidence type="ECO:0000313" key="1">
    <source>
        <dbReference type="EMBL" id="KKZ66396.1"/>
    </source>
</evidence>